<sequence>MWVNAANFQSSSLRTGRKKTTEDTERASQTTGWPGLSSPGDAVARGLSCDCSCSLQSQAEGDRPTDFEPDGKPQEKPTMAAPSALESTDHPCAATRVASMKAPWASSGRHIFLVRSQEIRTQTQGGPVFYASVRLSRSPGGCFERDRLPYLASSERKSPRPMPPSSSSISGLLSFVRVS</sequence>
<evidence type="ECO:0000313" key="3">
    <source>
        <dbReference type="Proteomes" id="UP000006860"/>
    </source>
</evidence>
<proteinExistence type="predicted"/>
<gene>
    <name evidence="2" type="ordered locus">Plabr_1343</name>
</gene>
<protein>
    <submittedName>
        <fullName evidence="2">Uncharacterized protein</fullName>
    </submittedName>
</protein>
<organism evidence="2 3">
    <name type="scientific">Rubinisphaera brasiliensis (strain ATCC 49424 / DSM 5305 / JCM 21570 / IAM 15109 / NBRC 103401 / IFAM 1448)</name>
    <name type="common">Planctomyces brasiliensis</name>
    <dbReference type="NCBI Taxonomy" id="756272"/>
    <lineage>
        <taxon>Bacteria</taxon>
        <taxon>Pseudomonadati</taxon>
        <taxon>Planctomycetota</taxon>
        <taxon>Planctomycetia</taxon>
        <taxon>Planctomycetales</taxon>
        <taxon>Planctomycetaceae</taxon>
        <taxon>Rubinisphaera</taxon>
    </lineage>
</organism>
<dbReference type="HOGENOM" id="CLU_1502397_0_0_0"/>
<feature type="compositionally biased region" description="Low complexity" evidence="1">
    <location>
        <begin position="165"/>
        <end position="179"/>
    </location>
</feature>
<feature type="region of interest" description="Disordered" evidence="1">
    <location>
        <begin position="56"/>
        <end position="88"/>
    </location>
</feature>
<accession>F0SNR9</accession>
<dbReference type="Proteomes" id="UP000006860">
    <property type="component" value="Chromosome"/>
</dbReference>
<dbReference type="KEGG" id="pbs:Plabr_1343"/>
<reference evidence="3" key="1">
    <citation type="submission" date="2011-02" db="EMBL/GenBank/DDBJ databases">
        <title>The complete genome of Planctomyces brasiliensis DSM 5305.</title>
        <authorList>
            <person name="Lucas S."/>
            <person name="Copeland A."/>
            <person name="Lapidus A."/>
            <person name="Bruce D."/>
            <person name="Goodwin L."/>
            <person name="Pitluck S."/>
            <person name="Kyrpides N."/>
            <person name="Mavromatis K."/>
            <person name="Pagani I."/>
            <person name="Ivanova N."/>
            <person name="Ovchinnikova G."/>
            <person name="Lu M."/>
            <person name="Detter J.C."/>
            <person name="Han C."/>
            <person name="Land M."/>
            <person name="Hauser L."/>
            <person name="Markowitz V."/>
            <person name="Cheng J.-F."/>
            <person name="Hugenholtz P."/>
            <person name="Woyke T."/>
            <person name="Wu D."/>
            <person name="Tindall B."/>
            <person name="Pomrenke H.G."/>
            <person name="Brambilla E."/>
            <person name="Klenk H.-P."/>
            <person name="Eisen J.A."/>
        </authorList>
    </citation>
    <scope>NUCLEOTIDE SEQUENCE [LARGE SCALE GENOMIC DNA]</scope>
    <source>
        <strain evidence="3">ATCC 49424 / DSM 5305 / JCM 21570 / NBRC 103401 / IFAM 1448</strain>
    </source>
</reference>
<evidence type="ECO:0000256" key="1">
    <source>
        <dbReference type="SAM" id="MobiDB-lite"/>
    </source>
</evidence>
<keyword evidence="3" id="KW-1185">Reference proteome</keyword>
<dbReference type="AlphaFoldDB" id="F0SNR9"/>
<feature type="region of interest" description="Disordered" evidence="1">
    <location>
        <begin position="153"/>
        <end position="179"/>
    </location>
</feature>
<name>F0SNR9_RUBBR</name>
<feature type="compositionally biased region" description="Basic and acidic residues" evidence="1">
    <location>
        <begin position="60"/>
        <end position="75"/>
    </location>
</feature>
<feature type="compositionally biased region" description="Polar residues" evidence="1">
    <location>
        <begin position="1"/>
        <end position="14"/>
    </location>
</feature>
<evidence type="ECO:0000313" key="2">
    <source>
        <dbReference type="EMBL" id="ADY58955.1"/>
    </source>
</evidence>
<dbReference type="STRING" id="756272.Plabr_1343"/>
<feature type="region of interest" description="Disordered" evidence="1">
    <location>
        <begin position="1"/>
        <end position="39"/>
    </location>
</feature>
<dbReference type="EMBL" id="CP002546">
    <property type="protein sequence ID" value="ADY58955.1"/>
    <property type="molecule type" value="Genomic_DNA"/>
</dbReference>